<feature type="transmembrane region" description="Helical" evidence="1">
    <location>
        <begin position="254"/>
        <end position="279"/>
    </location>
</feature>
<feature type="transmembrane region" description="Helical" evidence="1">
    <location>
        <begin position="310"/>
        <end position="332"/>
    </location>
</feature>
<dbReference type="RefSeq" id="WP_013676141.1">
    <property type="nucleotide sequence ID" value="NZ_BAABKS010000055.1"/>
</dbReference>
<gene>
    <name evidence="2" type="ORF">ACFQ34_02825</name>
</gene>
<dbReference type="Gene3D" id="1.20.1250.20">
    <property type="entry name" value="MFS general substrate transporter like domains"/>
    <property type="match status" value="1"/>
</dbReference>
<name>A0ABW3VAP9_9PSEU</name>
<keyword evidence="1" id="KW-1133">Transmembrane helix</keyword>
<feature type="transmembrane region" description="Helical" evidence="1">
    <location>
        <begin position="60"/>
        <end position="79"/>
    </location>
</feature>
<feature type="transmembrane region" description="Helical" evidence="1">
    <location>
        <begin position="114"/>
        <end position="136"/>
    </location>
</feature>
<feature type="transmembrane region" description="Helical" evidence="1">
    <location>
        <begin position="286"/>
        <end position="304"/>
    </location>
</feature>
<dbReference type="SUPFAM" id="SSF103473">
    <property type="entry name" value="MFS general substrate transporter"/>
    <property type="match status" value="1"/>
</dbReference>
<evidence type="ECO:0000313" key="2">
    <source>
        <dbReference type="EMBL" id="MFD1232207.1"/>
    </source>
</evidence>
<keyword evidence="1" id="KW-0472">Membrane</keyword>
<organism evidence="2 3">
    <name type="scientific">Pseudonocardia benzenivorans</name>
    <dbReference type="NCBI Taxonomy" id="228005"/>
    <lineage>
        <taxon>Bacteria</taxon>
        <taxon>Bacillati</taxon>
        <taxon>Actinomycetota</taxon>
        <taxon>Actinomycetes</taxon>
        <taxon>Pseudonocardiales</taxon>
        <taxon>Pseudonocardiaceae</taxon>
        <taxon>Pseudonocardia</taxon>
    </lineage>
</organism>
<comment type="caution">
    <text evidence="2">The sequence shown here is derived from an EMBL/GenBank/DDBJ whole genome shotgun (WGS) entry which is preliminary data.</text>
</comment>
<dbReference type="Pfam" id="PF07690">
    <property type="entry name" value="MFS_1"/>
    <property type="match status" value="1"/>
</dbReference>
<feature type="transmembrane region" description="Helical" evidence="1">
    <location>
        <begin position="220"/>
        <end position="242"/>
    </location>
</feature>
<dbReference type="EMBL" id="JBHTMB010000020">
    <property type="protein sequence ID" value="MFD1232207.1"/>
    <property type="molecule type" value="Genomic_DNA"/>
</dbReference>
<evidence type="ECO:0000313" key="3">
    <source>
        <dbReference type="Proteomes" id="UP001597182"/>
    </source>
</evidence>
<feature type="transmembrane region" description="Helical" evidence="1">
    <location>
        <begin position="344"/>
        <end position="366"/>
    </location>
</feature>
<feature type="transmembrane region" description="Helical" evidence="1">
    <location>
        <begin position="21"/>
        <end position="40"/>
    </location>
</feature>
<protein>
    <submittedName>
        <fullName evidence="2">CynX/NimT family MFS transporter</fullName>
    </submittedName>
</protein>
<sequence length="409" mass="41402">MTAPDAGTASPTVSGRAPLGVPWWTTAAIVLVALNLRPAIVGVGPLLSEIRADQALSATAGGVLTALPVLCFGLLAPVAPRMSRLIGIERSLLAVLGVITVGCVVRLVPAVWALYLGTALIGAAIASGNVLLPALIKRDFAHRTGMMTAVYSAAISLGGALGAAVTVPLADAAGLGWRLGLGVWVIWGVLGILCWLPQLRRVARPAVRAPRVRGLGRQALAWQVTVFMGLQSLGFYAASAWFAEIFVERGWSPAAAGALVSTVSLTGIIGSLGTPVLAARTRDQRGLSLVVTAIGVAGVGATLVPGLEVVASVVAGISYGAALGLALTYVGVRSPDAAHAAQLSGMSQCVGYVLAAAGPFAVGALHDLTHGWTVSLVALLALYVPQGIAGFLAGRDRVLRIAPPDATAG</sequence>
<keyword evidence="3" id="KW-1185">Reference proteome</keyword>
<dbReference type="InterPro" id="IPR052524">
    <property type="entry name" value="MFS_Cyanate_Porter"/>
</dbReference>
<dbReference type="PANTHER" id="PTHR23523:SF2">
    <property type="entry name" value="2-NITROIMIDAZOLE TRANSPORTER"/>
    <property type="match status" value="1"/>
</dbReference>
<evidence type="ECO:0000256" key="1">
    <source>
        <dbReference type="SAM" id="Phobius"/>
    </source>
</evidence>
<dbReference type="CDD" id="cd17339">
    <property type="entry name" value="MFS_NIMT_CynX_like"/>
    <property type="match status" value="1"/>
</dbReference>
<keyword evidence="1" id="KW-0812">Transmembrane</keyword>
<feature type="transmembrane region" description="Helical" evidence="1">
    <location>
        <begin position="372"/>
        <end position="393"/>
    </location>
</feature>
<proteinExistence type="predicted"/>
<dbReference type="InterPro" id="IPR036259">
    <property type="entry name" value="MFS_trans_sf"/>
</dbReference>
<dbReference type="PANTHER" id="PTHR23523">
    <property type="match status" value="1"/>
</dbReference>
<feature type="transmembrane region" description="Helical" evidence="1">
    <location>
        <begin position="91"/>
        <end position="108"/>
    </location>
</feature>
<feature type="transmembrane region" description="Helical" evidence="1">
    <location>
        <begin position="148"/>
        <end position="169"/>
    </location>
</feature>
<accession>A0ABW3VAP9</accession>
<reference evidence="3" key="1">
    <citation type="journal article" date="2019" name="Int. J. Syst. Evol. Microbiol.">
        <title>The Global Catalogue of Microorganisms (GCM) 10K type strain sequencing project: providing services to taxonomists for standard genome sequencing and annotation.</title>
        <authorList>
            <consortium name="The Broad Institute Genomics Platform"/>
            <consortium name="The Broad Institute Genome Sequencing Center for Infectious Disease"/>
            <person name="Wu L."/>
            <person name="Ma J."/>
        </authorList>
    </citation>
    <scope>NUCLEOTIDE SEQUENCE [LARGE SCALE GENOMIC DNA]</scope>
    <source>
        <strain evidence="3">CCUG 49018</strain>
    </source>
</reference>
<dbReference type="Proteomes" id="UP001597182">
    <property type="component" value="Unassembled WGS sequence"/>
</dbReference>
<feature type="transmembrane region" description="Helical" evidence="1">
    <location>
        <begin position="181"/>
        <end position="199"/>
    </location>
</feature>
<dbReference type="InterPro" id="IPR011701">
    <property type="entry name" value="MFS"/>
</dbReference>